<dbReference type="GO" id="GO:0009061">
    <property type="term" value="P:anaerobic respiration"/>
    <property type="evidence" value="ECO:0007669"/>
    <property type="project" value="TreeGrafter"/>
</dbReference>
<accession>A0A411PJ42</accession>
<evidence type="ECO:0000256" key="6">
    <source>
        <dbReference type="ARBA" id="ARBA00023002"/>
    </source>
</evidence>
<organism evidence="10 11">
    <name type="scientific">Shewanella maritima</name>
    <dbReference type="NCBI Taxonomy" id="2520507"/>
    <lineage>
        <taxon>Bacteria</taxon>
        <taxon>Pseudomonadati</taxon>
        <taxon>Pseudomonadota</taxon>
        <taxon>Gammaproteobacteria</taxon>
        <taxon>Alteromonadales</taxon>
        <taxon>Shewanellaceae</taxon>
        <taxon>Shewanella</taxon>
    </lineage>
</organism>
<keyword evidence="11" id="KW-1185">Reference proteome</keyword>
<keyword evidence="5" id="KW-0479">Metal-binding</keyword>
<evidence type="ECO:0000256" key="7">
    <source>
        <dbReference type="ARBA" id="ARBA00023004"/>
    </source>
</evidence>
<dbReference type="Gene3D" id="3.40.228.10">
    <property type="entry name" value="Dimethylsulfoxide Reductase, domain 2"/>
    <property type="match status" value="1"/>
</dbReference>
<dbReference type="NCBIfam" id="TIGR02166">
    <property type="entry name" value="dmsA_ynfE"/>
    <property type="match status" value="1"/>
</dbReference>
<evidence type="ECO:0000313" key="11">
    <source>
        <dbReference type="Proteomes" id="UP000291106"/>
    </source>
</evidence>
<evidence type="ECO:0000256" key="2">
    <source>
        <dbReference type="ARBA" id="ARBA00010312"/>
    </source>
</evidence>
<dbReference type="PANTHER" id="PTHR43742:SF3">
    <property type="entry name" value="DIMETHYL SULFOXIDE REDUCTASE DMSA"/>
    <property type="match status" value="1"/>
</dbReference>
<dbReference type="GO" id="GO:0043546">
    <property type="term" value="F:molybdopterin cofactor binding"/>
    <property type="evidence" value="ECO:0007669"/>
    <property type="project" value="InterPro"/>
</dbReference>
<dbReference type="GO" id="GO:0051539">
    <property type="term" value="F:4 iron, 4 sulfur cluster binding"/>
    <property type="evidence" value="ECO:0007669"/>
    <property type="project" value="UniProtKB-KW"/>
</dbReference>
<dbReference type="InterPro" id="IPR009010">
    <property type="entry name" value="Asp_de-COase-like_dom_sf"/>
</dbReference>
<dbReference type="Pfam" id="PF04879">
    <property type="entry name" value="Molybdop_Fe4S4"/>
    <property type="match status" value="1"/>
</dbReference>
<dbReference type="PROSITE" id="PS51257">
    <property type="entry name" value="PROKAR_LIPOPROTEIN"/>
    <property type="match status" value="1"/>
</dbReference>
<dbReference type="SMART" id="SM00926">
    <property type="entry name" value="Molybdop_Fe4S4"/>
    <property type="match status" value="1"/>
</dbReference>
<keyword evidence="7" id="KW-0408">Iron</keyword>
<dbReference type="PROSITE" id="PS00551">
    <property type="entry name" value="MOLYBDOPTERIN_PROK_1"/>
    <property type="match status" value="1"/>
</dbReference>
<dbReference type="GO" id="GO:0030288">
    <property type="term" value="C:outer membrane-bounded periplasmic space"/>
    <property type="evidence" value="ECO:0007669"/>
    <property type="project" value="TreeGrafter"/>
</dbReference>
<dbReference type="GO" id="GO:0030151">
    <property type="term" value="F:molybdenum ion binding"/>
    <property type="evidence" value="ECO:0007669"/>
    <property type="project" value="InterPro"/>
</dbReference>
<dbReference type="PROSITE" id="PS51669">
    <property type="entry name" value="4FE4S_MOW_BIS_MGD"/>
    <property type="match status" value="1"/>
</dbReference>
<dbReference type="Gene3D" id="2.40.40.20">
    <property type="match status" value="1"/>
</dbReference>
<keyword evidence="4" id="KW-0500">Molybdenum</keyword>
<dbReference type="PROSITE" id="PS00490">
    <property type="entry name" value="MOLYBDOPTERIN_PROK_2"/>
    <property type="match status" value="1"/>
</dbReference>
<dbReference type="SUPFAM" id="SSF53706">
    <property type="entry name" value="Formate dehydrogenase/DMSO reductase, domains 1-3"/>
    <property type="match status" value="1"/>
</dbReference>
<proteinExistence type="inferred from homology"/>
<sequence length="842" mass="91468">MERRSFLKASAALSCAATVVGCKTSSDEANVNPPEPPVADEVINWSACLVNCGSNCPIKVFSRDGVITRIETDHETTDEYGVNHQIRACARGRSLKQRTYAPDRLTTPMKRVGKRGEGKFVPITWDQAYSEIAAKLQSVAQEYGNESIYFNYGTGAYYGFASNTATWGRLLNLNGGFLNHHWDYSWAQVYSACMATYGDQWDSIGGSSLSEIENSDLFVGFGYNPNEIRQSGSGEGYDFIKALEANTNNIEVYMIDPKYTDSMRGNENKWLAIRPGTDAAIIEAIIYQMINSGWVDTNAKSFLDKYCVGYDQASLEATKADLEAKGDRHAAHIDVTDNYHDYILGLGKYQTQGARTPEWAESICGITADDIRELADKIMAAKAPYIIVGGGVSRHSNGDQNTRAAYMLAIMTGKIGTAGVNTGAMNSSYSFPISGMSAGSNPVDVTIPVFSWSDAIVRGEEFTGTTDGVRFATSGTNELADNNEAKLNSNIKVIINASGNALINQHSDSNGTAAILQDDTMCEMIIVTDCWMTPSAKFADILLPDTTWLESEDVANDSYASGQMAYATMMSTSLTPVGDSKSMYDICAGIAEKMGKGGEYTEGRTGREWCEKIYDETKAANSDISMPATYSEAQEVGVFRKYAPTSNVALQGFVADPVANPRPTVTGKIEIYSLSNAYKAGTWTIKEGETISPLPKYVVTAEGFEDNESAKSYPLQLCGFHTKGRTHSSYHNVPWLREAVEDAVWMNPVDANARGLNQGELIHLYNDRGTVELPVRITSRVTPGVAMLGQGGWYTPDPDGRVGPSGHVIDIGGCINTLTKYAPTPVVKGNPQHTNRAQVAKA</sequence>
<dbReference type="GO" id="GO:0009389">
    <property type="term" value="F:dimethyl sulfoxide reductase activity"/>
    <property type="evidence" value="ECO:0007669"/>
    <property type="project" value="InterPro"/>
</dbReference>
<dbReference type="Pfam" id="PF01568">
    <property type="entry name" value="Molydop_binding"/>
    <property type="match status" value="1"/>
</dbReference>
<feature type="domain" description="4Fe-4S Mo/W bis-MGD-type" evidence="9">
    <location>
        <begin position="41"/>
        <end position="103"/>
    </location>
</feature>
<dbReference type="InterPro" id="IPR006657">
    <property type="entry name" value="MoPterin_dinucl-bd_dom"/>
</dbReference>
<comment type="cofactor">
    <cofactor evidence="1">
        <name>Mo-bis(molybdopterin guanine dinucleotide)</name>
        <dbReference type="ChEBI" id="CHEBI:60539"/>
    </cofactor>
</comment>
<protein>
    <submittedName>
        <fullName evidence="10">Dimethyl sulfoxide reductase subunit A</fullName>
    </submittedName>
</protein>
<reference evidence="10 11" key="1">
    <citation type="submission" date="2019-02" db="EMBL/GenBank/DDBJ databases">
        <title>Shewanella sp. D4-2 isolated from Dokdo Island.</title>
        <authorList>
            <person name="Baek K."/>
        </authorList>
    </citation>
    <scope>NUCLEOTIDE SEQUENCE [LARGE SCALE GENOMIC DNA]</scope>
    <source>
        <strain evidence="10 11">D4-2</strain>
    </source>
</reference>
<gene>
    <name evidence="10" type="ORF">EXU30_12235</name>
</gene>
<keyword evidence="6" id="KW-0560">Oxidoreductase</keyword>
<evidence type="ECO:0000256" key="3">
    <source>
        <dbReference type="ARBA" id="ARBA00022485"/>
    </source>
</evidence>
<name>A0A411PJ42_9GAMM</name>
<evidence type="ECO:0000256" key="8">
    <source>
        <dbReference type="ARBA" id="ARBA00023014"/>
    </source>
</evidence>
<dbReference type="RefSeq" id="WP_130600430.1">
    <property type="nucleotide sequence ID" value="NZ_CP036200.1"/>
</dbReference>
<dbReference type="OrthoDB" id="9815647at2"/>
<dbReference type="KEGG" id="smai:EXU30_12235"/>
<dbReference type="Gene3D" id="3.40.50.12440">
    <property type="match status" value="1"/>
</dbReference>
<dbReference type="SUPFAM" id="SSF50692">
    <property type="entry name" value="ADC-like"/>
    <property type="match status" value="1"/>
</dbReference>
<dbReference type="InterPro" id="IPR006656">
    <property type="entry name" value="Mopterin_OxRdtase"/>
</dbReference>
<dbReference type="Proteomes" id="UP000291106">
    <property type="component" value="Chromosome"/>
</dbReference>
<dbReference type="Pfam" id="PF00384">
    <property type="entry name" value="Molybdopterin"/>
    <property type="match status" value="1"/>
</dbReference>
<dbReference type="InterPro" id="IPR011888">
    <property type="entry name" value="Anaer_DMSO_reductase"/>
</dbReference>
<evidence type="ECO:0000313" key="10">
    <source>
        <dbReference type="EMBL" id="QBF83380.1"/>
    </source>
</evidence>
<evidence type="ECO:0000259" key="9">
    <source>
        <dbReference type="PROSITE" id="PS51669"/>
    </source>
</evidence>
<dbReference type="CDD" id="cd02794">
    <property type="entry name" value="MopB_CT_DmsA-EC"/>
    <property type="match status" value="1"/>
</dbReference>
<comment type="similarity">
    <text evidence="2">Belongs to the prokaryotic molybdopterin-containing oxidoreductase family.</text>
</comment>
<dbReference type="InterPro" id="IPR027467">
    <property type="entry name" value="MopterinOxRdtase_cofactor_BS"/>
</dbReference>
<dbReference type="EMBL" id="CP036200">
    <property type="protein sequence ID" value="QBF83380.1"/>
    <property type="molecule type" value="Genomic_DNA"/>
</dbReference>
<dbReference type="PANTHER" id="PTHR43742">
    <property type="entry name" value="TRIMETHYLAMINE-N-OXIDE REDUCTASE"/>
    <property type="match status" value="1"/>
</dbReference>
<dbReference type="AlphaFoldDB" id="A0A411PJ42"/>
<keyword evidence="3" id="KW-0004">4Fe-4S</keyword>
<dbReference type="GO" id="GO:0009055">
    <property type="term" value="F:electron transfer activity"/>
    <property type="evidence" value="ECO:0007669"/>
    <property type="project" value="TreeGrafter"/>
</dbReference>
<dbReference type="InterPro" id="IPR006963">
    <property type="entry name" value="Mopterin_OxRdtase_4Fe-4S_dom"/>
</dbReference>
<evidence type="ECO:0000256" key="4">
    <source>
        <dbReference type="ARBA" id="ARBA00022505"/>
    </source>
</evidence>
<evidence type="ECO:0000256" key="1">
    <source>
        <dbReference type="ARBA" id="ARBA00001942"/>
    </source>
</evidence>
<dbReference type="Gene3D" id="3.40.50.740">
    <property type="match status" value="2"/>
</dbReference>
<evidence type="ECO:0000256" key="5">
    <source>
        <dbReference type="ARBA" id="ARBA00022723"/>
    </source>
</evidence>
<keyword evidence="8" id="KW-0411">Iron-sulfur</keyword>
<dbReference type="InterPro" id="IPR006655">
    <property type="entry name" value="Mopterin_OxRdtase_prok_CS"/>
</dbReference>
<dbReference type="InterPro" id="IPR050612">
    <property type="entry name" value="Prok_Mopterin_Oxidored"/>
</dbReference>